<dbReference type="Proteomes" id="UP001215280">
    <property type="component" value="Unassembled WGS sequence"/>
</dbReference>
<organism evidence="1 2">
    <name type="scientific">Mycena maculata</name>
    <dbReference type="NCBI Taxonomy" id="230809"/>
    <lineage>
        <taxon>Eukaryota</taxon>
        <taxon>Fungi</taxon>
        <taxon>Dikarya</taxon>
        <taxon>Basidiomycota</taxon>
        <taxon>Agaricomycotina</taxon>
        <taxon>Agaricomycetes</taxon>
        <taxon>Agaricomycetidae</taxon>
        <taxon>Agaricales</taxon>
        <taxon>Marasmiineae</taxon>
        <taxon>Mycenaceae</taxon>
        <taxon>Mycena</taxon>
    </lineage>
</organism>
<proteinExistence type="predicted"/>
<protein>
    <submittedName>
        <fullName evidence="1">Uncharacterized protein</fullName>
    </submittedName>
</protein>
<name>A0AAD7NCQ9_9AGAR</name>
<accession>A0AAD7NCQ9</accession>
<comment type="caution">
    <text evidence="1">The sequence shown here is derived from an EMBL/GenBank/DDBJ whole genome shotgun (WGS) entry which is preliminary data.</text>
</comment>
<gene>
    <name evidence="1" type="ORF">DFH07DRAFT_773400</name>
</gene>
<evidence type="ECO:0000313" key="2">
    <source>
        <dbReference type="Proteomes" id="UP001215280"/>
    </source>
</evidence>
<dbReference type="EMBL" id="JARJLG010000064">
    <property type="protein sequence ID" value="KAJ7755282.1"/>
    <property type="molecule type" value="Genomic_DNA"/>
</dbReference>
<reference evidence="1" key="1">
    <citation type="submission" date="2023-03" db="EMBL/GenBank/DDBJ databases">
        <title>Massive genome expansion in bonnet fungi (Mycena s.s.) driven by repeated elements and novel gene families across ecological guilds.</title>
        <authorList>
            <consortium name="Lawrence Berkeley National Laboratory"/>
            <person name="Harder C.B."/>
            <person name="Miyauchi S."/>
            <person name="Viragh M."/>
            <person name="Kuo A."/>
            <person name="Thoen E."/>
            <person name="Andreopoulos B."/>
            <person name="Lu D."/>
            <person name="Skrede I."/>
            <person name="Drula E."/>
            <person name="Henrissat B."/>
            <person name="Morin E."/>
            <person name="Kohler A."/>
            <person name="Barry K."/>
            <person name="LaButti K."/>
            <person name="Morin E."/>
            <person name="Salamov A."/>
            <person name="Lipzen A."/>
            <person name="Mereny Z."/>
            <person name="Hegedus B."/>
            <person name="Baldrian P."/>
            <person name="Stursova M."/>
            <person name="Weitz H."/>
            <person name="Taylor A."/>
            <person name="Grigoriev I.V."/>
            <person name="Nagy L.G."/>
            <person name="Martin F."/>
            <person name="Kauserud H."/>
        </authorList>
    </citation>
    <scope>NUCLEOTIDE SEQUENCE</scope>
    <source>
        <strain evidence="1">CBHHK188m</strain>
    </source>
</reference>
<evidence type="ECO:0000313" key="1">
    <source>
        <dbReference type="EMBL" id="KAJ7755282.1"/>
    </source>
</evidence>
<dbReference type="AlphaFoldDB" id="A0AAD7NCQ9"/>
<sequence>MPSHRFQVKTTPKVFVRILSMADIHASRRASTNPSPAAYTLLIAHQPNFPCPSSALPPIRKIDDSPPHVHDISMIVVHRDANGRFKSSIFRLFFKRHTRLSYNRRLDLKGNILIMRVASRNISSVVNMHRSDAKVGDFIVASLNRLSACLRAFQGPKRKVLRGQVVTMPRT</sequence>
<keyword evidence="2" id="KW-1185">Reference proteome</keyword>